<dbReference type="PANTHER" id="PTHR15715:SF37">
    <property type="entry name" value="LD47843P"/>
    <property type="match status" value="1"/>
</dbReference>
<dbReference type="Gene3D" id="2.60.200.20">
    <property type="match status" value="1"/>
</dbReference>
<gene>
    <name evidence="3" type="ORF">ANIA_07686</name>
</gene>
<evidence type="ECO:0000256" key="1">
    <source>
        <dbReference type="SAM" id="MobiDB-lite"/>
    </source>
</evidence>
<proteinExistence type="predicted"/>
<accession>Q5AVJ4</accession>
<sequence>MADRKVIVVLHSLALEDPIPQRSLTFSAASDRVEIGRASKRENKNLAPSLHNALFDSRVMSRTHAVLHVSFEKKLVYIRDPGSMHGTWLNREKIPFDKDIPLSDGDELTFGVEVVRACDTFPPLRVRCECRWLEAPKETVQKTQHQAATNTFSVPDDDLDDVEYLGDSPIGGQNAIDLTTDQTSDSNASSAWSDWEDNHSVAEVPSPMTSPAKNVESKAGQPVDTSMTLKQDMPQKVKPSIEKVVNSEQPLATPRTTPPSIYHDSEDLGGDDQYHDEYFAHSLEEDPNVGPEDWSIGAEAEEDEDEEQNEQEQGQEEEVEEEEEEEEEEEQAMQDEHYHQQDELVEMSALLNPVPGCLRLDDIHVSNDSVLNNADTASNRKQNASNEDRNAPRVVNPASNNRGLPDPPRVEPAASSNLWPENKLPSPVSQGEQPRNSTYSPSGPLQSSFADDETQRLRYHSTEQLSGHFSRAKPILFPPILQNQLPPVRYSLDTLPFQGVYQMSAPYNNGPFATSRPMAGASAPQANTSSSSSKPDIMPFMDSLAPMMPRTSCDATQDLTTNTSSKKRKAAELDSEAAENDHQESGISSGPEPQQSLMKNDDIADADLPDAQPRTVAALLNTESNALDGFDSQLTTVSVPENPKEAKESERPSKLNKTSHRGSIRSHATTAILGAVVGAVGTIAALASLPPDYFA</sequence>
<dbReference type="InterPro" id="IPR051176">
    <property type="entry name" value="Cent_Immune-Sig_Mod"/>
</dbReference>
<evidence type="ECO:0000313" key="4">
    <source>
        <dbReference type="Proteomes" id="UP000000560"/>
    </source>
</evidence>
<keyword evidence="4" id="KW-1185">Reference proteome</keyword>
<protein>
    <submittedName>
        <fullName evidence="3">FHA domain protein (AFU_orthologue AFUA_2G01670)</fullName>
    </submittedName>
</protein>
<dbReference type="VEuPathDB" id="FungiDB:AN7686"/>
<feature type="compositionally biased region" description="Polar residues" evidence="1">
    <location>
        <begin position="585"/>
        <end position="598"/>
    </location>
</feature>
<dbReference type="InParanoid" id="Q5AVJ4"/>
<feature type="compositionally biased region" description="Polar residues" evidence="1">
    <location>
        <begin position="371"/>
        <end position="385"/>
    </location>
</feature>
<dbReference type="Pfam" id="PF00498">
    <property type="entry name" value="FHA"/>
    <property type="match status" value="1"/>
</dbReference>
<dbReference type="PANTHER" id="PTHR15715">
    <property type="entry name" value="CENTROSOMAL PROTEIN OF 170 KDA"/>
    <property type="match status" value="1"/>
</dbReference>
<dbReference type="eggNOG" id="KOG3872">
    <property type="taxonomic scope" value="Eukaryota"/>
</dbReference>
<reference evidence="4" key="1">
    <citation type="journal article" date="2005" name="Nature">
        <title>Sequencing of Aspergillus nidulans and comparative analysis with A. fumigatus and A. oryzae.</title>
        <authorList>
            <person name="Galagan J.E."/>
            <person name="Calvo S.E."/>
            <person name="Cuomo C."/>
            <person name="Ma L.J."/>
            <person name="Wortman J.R."/>
            <person name="Batzoglou S."/>
            <person name="Lee S.I."/>
            <person name="Basturkmen M."/>
            <person name="Spevak C.C."/>
            <person name="Clutterbuck J."/>
            <person name="Kapitonov V."/>
            <person name="Jurka J."/>
            <person name="Scazzocchio C."/>
            <person name="Farman M."/>
            <person name="Butler J."/>
            <person name="Purcell S."/>
            <person name="Harris S."/>
            <person name="Braus G.H."/>
            <person name="Draht O."/>
            <person name="Busch S."/>
            <person name="D'Enfert C."/>
            <person name="Bouchier C."/>
            <person name="Goldman G.H."/>
            <person name="Bell-Pedersen D."/>
            <person name="Griffiths-Jones S."/>
            <person name="Doonan J.H."/>
            <person name="Yu J."/>
            <person name="Vienken K."/>
            <person name="Pain A."/>
            <person name="Freitag M."/>
            <person name="Selker E.U."/>
            <person name="Archer D.B."/>
            <person name="Penalva M.A."/>
            <person name="Oakley B.R."/>
            <person name="Momany M."/>
            <person name="Tanaka T."/>
            <person name="Kumagai T."/>
            <person name="Asai K."/>
            <person name="Machida M."/>
            <person name="Nierman W.C."/>
            <person name="Denning D.W."/>
            <person name="Caddick M."/>
            <person name="Hynes M."/>
            <person name="Paoletti M."/>
            <person name="Fischer R."/>
            <person name="Miller B."/>
            <person name="Dyer P."/>
            <person name="Sachs M.S."/>
            <person name="Osmani S.A."/>
            <person name="Birren B.W."/>
        </authorList>
    </citation>
    <scope>NUCLEOTIDE SEQUENCE [LARGE SCALE GENOMIC DNA]</scope>
    <source>
        <strain evidence="4">FGSC A4 / ATCC 38163 / CBS 112.46 / NRRL 194 / M139</strain>
    </source>
</reference>
<feature type="compositionally biased region" description="Basic and acidic residues" evidence="1">
    <location>
        <begin position="272"/>
        <end position="284"/>
    </location>
</feature>
<feature type="region of interest" description="Disordered" evidence="1">
    <location>
        <begin position="371"/>
        <end position="449"/>
    </location>
</feature>
<dbReference type="InterPro" id="IPR008984">
    <property type="entry name" value="SMAD_FHA_dom_sf"/>
</dbReference>
<feature type="compositionally biased region" description="Low complexity" evidence="1">
    <location>
        <begin position="184"/>
        <end position="193"/>
    </location>
</feature>
<dbReference type="OrthoDB" id="4096268at2759"/>
<dbReference type="GO" id="GO:0005737">
    <property type="term" value="C:cytoplasm"/>
    <property type="evidence" value="ECO:0000318"/>
    <property type="project" value="GO_Central"/>
</dbReference>
<dbReference type="Proteomes" id="UP000000560">
    <property type="component" value="Chromosome IV"/>
</dbReference>
<dbReference type="OMA" id="VTPRMTP"/>
<dbReference type="SMART" id="SM00240">
    <property type="entry name" value="FHA"/>
    <property type="match status" value="1"/>
</dbReference>
<feature type="region of interest" description="Disordered" evidence="1">
    <location>
        <begin position="171"/>
        <end position="347"/>
    </location>
</feature>
<feature type="region of interest" description="Disordered" evidence="1">
    <location>
        <begin position="631"/>
        <end position="664"/>
    </location>
</feature>
<evidence type="ECO:0000313" key="3">
    <source>
        <dbReference type="EMBL" id="CBF79902.1"/>
    </source>
</evidence>
<accession>C8VC45</accession>
<evidence type="ECO:0000259" key="2">
    <source>
        <dbReference type="PROSITE" id="PS50006"/>
    </source>
</evidence>
<name>Q5AVJ4_EMENI</name>
<dbReference type="SUPFAM" id="SSF49879">
    <property type="entry name" value="SMAD/FHA domain"/>
    <property type="match status" value="1"/>
</dbReference>
<reference evidence="4" key="2">
    <citation type="journal article" date="2009" name="Fungal Genet. Biol.">
        <title>The 2008 update of the Aspergillus nidulans genome annotation: a community effort.</title>
        <authorList>
            <person name="Wortman J.R."/>
            <person name="Gilsenan J.M."/>
            <person name="Joardar V."/>
            <person name="Deegan J."/>
            <person name="Clutterbuck J."/>
            <person name="Andersen M.R."/>
            <person name="Archer D."/>
            <person name="Bencina M."/>
            <person name="Braus G."/>
            <person name="Coutinho P."/>
            <person name="von Dohren H."/>
            <person name="Doonan J."/>
            <person name="Driessen A.J."/>
            <person name="Durek P."/>
            <person name="Espeso E."/>
            <person name="Fekete E."/>
            <person name="Flipphi M."/>
            <person name="Estrada C.G."/>
            <person name="Geysens S."/>
            <person name="Goldman G."/>
            <person name="de Groot P.W."/>
            <person name="Hansen K."/>
            <person name="Harris S.D."/>
            <person name="Heinekamp T."/>
            <person name="Helmstaedt K."/>
            <person name="Henrissat B."/>
            <person name="Hofmann G."/>
            <person name="Homan T."/>
            <person name="Horio T."/>
            <person name="Horiuchi H."/>
            <person name="James S."/>
            <person name="Jones M."/>
            <person name="Karaffa L."/>
            <person name="Karanyi Z."/>
            <person name="Kato M."/>
            <person name="Keller N."/>
            <person name="Kelly D.E."/>
            <person name="Kiel J.A."/>
            <person name="Kim J.M."/>
            <person name="van der Klei I.J."/>
            <person name="Klis F.M."/>
            <person name="Kovalchuk A."/>
            <person name="Krasevec N."/>
            <person name="Kubicek C.P."/>
            <person name="Liu B."/>
            <person name="Maccabe A."/>
            <person name="Meyer V."/>
            <person name="Mirabito P."/>
            <person name="Miskei M."/>
            <person name="Mos M."/>
            <person name="Mullins J."/>
            <person name="Nelson D.R."/>
            <person name="Nielsen J."/>
            <person name="Oakley B.R."/>
            <person name="Osmani S.A."/>
            <person name="Pakula T."/>
            <person name="Paszewski A."/>
            <person name="Paulsen I."/>
            <person name="Pilsyk S."/>
            <person name="Pocsi I."/>
            <person name="Punt P.J."/>
            <person name="Ram A.F."/>
            <person name="Ren Q."/>
            <person name="Robellet X."/>
            <person name="Robson G."/>
            <person name="Seiboth B."/>
            <person name="van Solingen P."/>
            <person name="Specht T."/>
            <person name="Sun J."/>
            <person name="Taheri-Talesh N."/>
            <person name="Takeshita N."/>
            <person name="Ussery D."/>
            <person name="vanKuyk P.A."/>
            <person name="Visser H."/>
            <person name="van de Vondervoort P.J."/>
            <person name="de Vries R.P."/>
            <person name="Walton J."/>
            <person name="Xiang X."/>
            <person name="Xiong Y."/>
            <person name="Zeng A.P."/>
            <person name="Brandt B.W."/>
            <person name="Cornell M.J."/>
            <person name="van den Hondel C.A."/>
            <person name="Visser J."/>
            <person name="Oliver S.G."/>
            <person name="Turner G."/>
        </authorList>
    </citation>
    <scope>GENOME REANNOTATION</scope>
    <source>
        <strain evidence="4">FGSC A4 / ATCC 38163 / CBS 112.46 / NRRL 194 / M139</strain>
    </source>
</reference>
<dbReference type="KEGG" id="ani:ANIA_07686"/>
<dbReference type="HOGENOM" id="CLU_430806_0_0_1"/>
<feature type="compositionally biased region" description="Polar residues" evidence="1">
    <location>
        <begin position="553"/>
        <end position="564"/>
    </location>
</feature>
<dbReference type="PROSITE" id="PS50006">
    <property type="entry name" value="FHA_DOMAIN"/>
    <property type="match status" value="1"/>
</dbReference>
<dbReference type="InterPro" id="IPR000253">
    <property type="entry name" value="FHA_dom"/>
</dbReference>
<dbReference type="EMBL" id="BN001304">
    <property type="protein sequence ID" value="CBF79902.1"/>
    <property type="molecule type" value="Genomic_DNA"/>
</dbReference>
<feature type="domain" description="FHA" evidence="2">
    <location>
        <begin position="33"/>
        <end position="94"/>
    </location>
</feature>
<feature type="compositionally biased region" description="Basic and acidic residues" evidence="1">
    <location>
        <begin position="642"/>
        <end position="653"/>
    </location>
</feature>
<dbReference type="GeneID" id="2869691"/>
<organism evidence="3 4">
    <name type="scientific">Emericella nidulans (strain FGSC A4 / ATCC 38163 / CBS 112.46 / NRRL 194 / M139)</name>
    <name type="common">Aspergillus nidulans</name>
    <dbReference type="NCBI Taxonomy" id="227321"/>
    <lineage>
        <taxon>Eukaryota</taxon>
        <taxon>Fungi</taxon>
        <taxon>Dikarya</taxon>
        <taxon>Ascomycota</taxon>
        <taxon>Pezizomycotina</taxon>
        <taxon>Eurotiomycetes</taxon>
        <taxon>Eurotiomycetidae</taxon>
        <taxon>Eurotiales</taxon>
        <taxon>Aspergillaceae</taxon>
        <taxon>Aspergillus</taxon>
        <taxon>Aspergillus subgen. Nidulantes</taxon>
    </lineage>
</organism>
<feature type="compositionally biased region" description="Acidic residues" evidence="1">
    <location>
        <begin position="299"/>
        <end position="333"/>
    </location>
</feature>
<dbReference type="RefSeq" id="XP_680955.1">
    <property type="nucleotide sequence ID" value="XM_675863.2"/>
</dbReference>
<dbReference type="AlphaFoldDB" id="Q5AVJ4"/>
<dbReference type="STRING" id="227321.Q5AVJ4"/>
<feature type="compositionally biased region" description="Polar residues" evidence="1">
    <location>
        <begin position="246"/>
        <end position="259"/>
    </location>
</feature>
<feature type="compositionally biased region" description="Polar residues" evidence="1">
    <location>
        <begin position="427"/>
        <end position="449"/>
    </location>
</feature>
<feature type="region of interest" description="Disordered" evidence="1">
    <location>
        <begin position="516"/>
        <end position="598"/>
    </location>
</feature>